<dbReference type="AlphaFoldDB" id="A0A3S4PRX8"/>
<feature type="compositionally biased region" description="Basic and acidic residues" evidence="8">
    <location>
        <begin position="92"/>
        <end position="105"/>
    </location>
</feature>
<keyword evidence="4 7" id="KW-0347">Helicase</keyword>
<dbReference type="PROSITE" id="PS51194">
    <property type="entry name" value="HELICASE_CTER"/>
    <property type="match status" value="1"/>
</dbReference>
<dbReference type="InterPro" id="IPR014001">
    <property type="entry name" value="Helicase_ATP-bd"/>
</dbReference>
<dbReference type="SMART" id="SM00490">
    <property type="entry name" value="HELICc"/>
    <property type="match status" value="1"/>
</dbReference>
<dbReference type="OrthoDB" id="196131at2759"/>
<evidence type="ECO:0000256" key="1">
    <source>
        <dbReference type="ARBA" id="ARBA00012552"/>
    </source>
</evidence>
<evidence type="ECO:0000256" key="4">
    <source>
        <dbReference type="ARBA" id="ARBA00022806"/>
    </source>
</evidence>
<evidence type="ECO:0000259" key="11">
    <source>
        <dbReference type="PROSITE" id="PS51194"/>
    </source>
</evidence>
<dbReference type="EMBL" id="QPKB01000010">
    <property type="protein sequence ID" value="RWR94029.1"/>
    <property type="molecule type" value="Genomic_DNA"/>
</dbReference>
<dbReference type="Gene3D" id="3.40.50.300">
    <property type="entry name" value="P-loop containing nucleotide triphosphate hydrolases"/>
    <property type="match status" value="2"/>
</dbReference>
<evidence type="ECO:0000256" key="3">
    <source>
        <dbReference type="ARBA" id="ARBA00022801"/>
    </source>
</evidence>
<dbReference type="InterPro" id="IPR036020">
    <property type="entry name" value="WW_dom_sf"/>
</dbReference>
<feature type="region of interest" description="Disordered" evidence="8">
    <location>
        <begin position="79"/>
        <end position="155"/>
    </location>
</feature>
<feature type="compositionally biased region" description="Basic and acidic residues" evidence="8">
    <location>
        <begin position="614"/>
        <end position="630"/>
    </location>
</feature>
<dbReference type="PROSITE" id="PS50020">
    <property type="entry name" value="WW_DOMAIN_2"/>
    <property type="match status" value="1"/>
</dbReference>
<dbReference type="SMART" id="SM00456">
    <property type="entry name" value="WW"/>
    <property type="match status" value="1"/>
</dbReference>
<evidence type="ECO:0000259" key="9">
    <source>
        <dbReference type="PROSITE" id="PS50020"/>
    </source>
</evidence>
<protein>
    <recommendedName>
        <fullName evidence="1">RNA helicase</fullName>
        <ecNumber evidence="1">3.6.4.13</ecNumber>
    </recommendedName>
</protein>
<feature type="domain" description="WW" evidence="9">
    <location>
        <begin position="21"/>
        <end position="55"/>
    </location>
</feature>
<dbReference type="PROSITE" id="PS00039">
    <property type="entry name" value="DEAD_ATP_HELICASE"/>
    <property type="match status" value="1"/>
</dbReference>
<comment type="caution">
    <text evidence="12">The sequence shown here is derived from an EMBL/GenBank/DDBJ whole genome shotgun (WGS) entry which is preliminary data.</text>
</comment>
<feature type="compositionally biased region" description="Polar residues" evidence="8">
    <location>
        <begin position="1"/>
        <end position="11"/>
    </location>
</feature>
<dbReference type="Pfam" id="PF00271">
    <property type="entry name" value="Helicase_C"/>
    <property type="match status" value="2"/>
</dbReference>
<dbReference type="Proteomes" id="UP000283530">
    <property type="component" value="Unassembled WGS sequence"/>
</dbReference>
<keyword evidence="3 7" id="KW-0378">Hydrolase</keyword>
<feature type="compositionally biased region" description="Low complexity" evidence="8">
    <location>
        <begin position="645"/>
        <end position="656"/>
    </location>
</feature>
<feature type="domain" description="Helicase C-terminal" evidence="11">
    <location>
        <begin position="392"/>
        <end position="560"/>
    </location>
</feature>
<evidence type="ECO:0000256" key="6">
    <source>
        <dbReference type="ARBA" id="ARBA00022884"/>
    </source>
</evidence>
<feature type="region of interest" description="Disordered" evidence="8">
    <location>
        <begin position="553"/>
        <end position="668"/>
    </location>
</feature>
<dbReference type="SUPFAM" id="SSF52540">
    <property type="entry name" value="P-loop containing nucleoside triphosphate hydrolases"/>
    <property type="match status" value="2"/>
</dbReference>
<evidence type="ECO:0000259" key="10">
    <source>
        <dbReference type="PROSITE" id="PS51192"/>
    </source>
</evidence>
<dbReference type="InterPro" id="IPR001650">
    <property type="entry name" value="Helicase_C-like"/>
</dbReference>
<dbReference type="CDD" id="cd00201">
    <property type="entry name" value="WW"/>
    <property type="match status" value="1"/>
</dbReference>
<dbReference type="Pfam" id="PF00270">
    <property type="entry name" value="DEAD"/>
    <property type="match status" value="1"/>
</dbReference>
<comment type="similarity">
    <text evidence="7">Belongs to the DEAD box helicase family.</text>
</comment>
<sequence>MAVTASSTSNGPRFRYAPEDPTLPKPWKGLVDRSTGYLYFWNTETNVTQYERPAATPLLDPIPSPELMSASSPINYSAQIHQSSGSSLQEQQKNDSSREYSRDNGGDDNGPRQAAASAVRKHPDTGGSISCSQNVQSSASAGYGGQTIKPPAAVPVGGGSSFESYRRQHEITVLQAGFSAPTPIQAQSWPIALRRRDIVAVAKTGSGKTLGYLIPGFIHFKLSRNNSLMGPTVLVLSPTRELATQIQDEAVKFGRSSGISCTCLYGGAPKGPQLKDLARGTDIVVATPGRLNDILEMKRVSLHQVSYLVLDEADRMLDMGFEPQIRKIVKEIPTRRQTLMYTATWPKEVRKIAADLLVNPVQVNIGNIDELVANKSITQYVEVMTSMEKHRRLEQILRSQEPGSKIIVFCSTKKMCDQLARNINRQFGAASIHGDKSQSERDMVLNEFRTGKSPILVATDVAARGLDIKRHQTNHTILSLWLCYSCDLTLILTSCRVVVNYDFPTGVEDYVHRIGRTGRAGATGLAYTFFGDHDAKYASDLIKVLEGASQQVPPELREMVGRGGGMGRTRRWGSGPSGSSVQEGGRSYDGGPEDSDNDGSSAWGSLSSGWSAKAHSDQGHGDPEPCKRSYIDNPGLDSGCGFGANSRNRSRSPPSRQGMFTTDEGGAW</sequence>
<evidence type="ECO:0000256" key="8">
    <source>
        <dbReference type="SAM" id="MobiDB-lite"/>
    </source>
</evidence>
<feature type="compositionally biased region" description="Polar residues" evidence="8">
    <location>
        <begin position="127"/>
        <end position="140"/>
    </location>
</feature>
<evidence type="ECO:0000256" key="7">
    <source>
        <dbReference type="RuleBase" id="RU000492"/>
    </source>
</evidence>
<dbReference type="Gene3D" id="2.20.70.10">
    <property type="match status" value="1"/>
</dbReference>
<dbReference type="EC" id="3.6.4.13" evidence="1"/>
<evidence type="ECO:0000313" key="13">
    <source>
        <dbReference type="Proteomes" id="UP000283530"/>
    </source>
</evidence>
<reference evidence="12 13" key="1">
    <citation type="journal article" date="2019" name="Nat. Plants">
        <title>Stout camphor tree genome fills gaps in understanding of flowering plant genome evolution.</title>
        <authorList>
            <person name="Chaw S.M."/>
            <person name="Liu Y.C."/>
            <person name="Wu Y.W."/>
            <person name="Wang H.Y."/>
            <person name="Lin C.I."/>
            <person name="Wu C.S."/>
            <person name="Ke H.M."/>
            <person name="Chang L.Y."/>
            <person name="Hsu C.Y."/>
            <person name="Yang H.T."/>
            <person name="Sudianto E."/>
            <person name="Hsu M.H."/>
            <person name="Wu K.P."/>
            <person name="Wang L.N."/>
            <person name="Leebens-Mack J.H."/>
            <person name="Tsai I.J."/>
        </authorList>
    </citation>
    <scope>NUCLEOTIDE SEQUENCE [LARGE SCALE GENOMIC DNA]</scope>
    <source>
        <strain evidence="13">cv. Chaw 1501</strain>
        <tissue evidence="12">Young leaves</tissue>
    </source>
</reference>
<keyword evidence="2 7" id="KW-0547">Nucleotide-binding</keyword>
<dbReference type="InterPro" id="IPR011545">
    <property type="entry name" value="DEAD/DEAH_box_helicase_dom"/>
</dbReference>
<keyword evidence="5 7" id="KW-0067">ATP-binding</keyword>
<dbReference type="InterPro" id="IPR000629">
    <property type="entry name" value="RNA-helicase_DEAD-box_CS"/>
</dbReference>
<dbReference type="GO" id="GO:0016787">
    <property type="term" value="F:hydrolase activity"/>
    <property type="evidence" value="ECO:0007669"/>
    <property type="project" value="UniProtKB-KW"/>
</dbReference>
<dbReference type="GO" id="GO:0005524">
    <property type="term" value="F:ATP binding"/>
    <property type="evidence" value="ECO:0007669"/>
    <property type="project" value="UniProtKB-KW"/>
</dbReference>
<dbReference type="InterPro" id="IPR027417">
    <property type="entry name" value="P-loop_NTPase"/>
</dbReference>
<evidence type="ECO:0000256" key="5">
    <source>
        <dbReference type="ARBA" id="ARBA00022840"/>
    </source>
</evidence>
<dbReference type="CDD" id="cd18787">
    <property type="entry name" value="SF2_C_DEAD"/>
    <property type="match status" value="1"/>
</dbReference>
<dbReference type="PROSITE" id="PS51192">
    <property type="entry name" value="HELICASE_ATP_BIND_1"/>
    <property type="match status" value="1"/>
</dbReference>
<keyword evidence="13" id="KW-1185">Reference proteome</keyword>
<dbReference type="STRING" id="337451.A0A3S4PRX8"/>
<dbReference type="PROSITE" id="PS01159">
    <property type="entry name" value="WW_DOMAIN_1"/>
    <property type="match status" value="1"/>
</dbReference>
<feature type="compositionally biased region" description="Low complexity" evidence="8">
    <location>
        <begin position="599"/>
        <end position="612"/>
    </location>
</feature>
<accession>A0A3S4PRX8</accession>
<evidence type="ECO:0000313" key="12">
    <source>
        <dbReference type="EMBL" id="RWR94029.1"/>
    </source>
</evidence>
<gene>
    <name evidence="12" type="ORF">CKAN_02330800</name>
</gene>
<dbReference type="InterPro" id="IPR001202">
    <property type="entry name" value="WW_dom"/>
</dbReference>
<dbReference type="GO" id="GO:0003724">
    <property type="term" value="F:RNA helicase activity"/>
    <property type="evidence" value="ECO:0007669"/>
    <property type="project" value="UniProtKB-EC"/>
</dbReference>
<organism evidence="12 13">
    <name type="scientific">Cinnamomum micranthum f. kanehirae</name>
    <dbReference type="NCBI Taxonomy" id="337451"/>
    <lineage>
        <taxon>Eukaryota</taxon>
        <taxon>Viridiplantae</taxon>
        <taxon>Streptophyta</taxon>
        <taxon>Embryophyta</taxon>
        <taxon>Tracheophyta</taxon>
        <taxon>Spermatophyta</taxon>
        <taxon>Magnoliopsida</taxon>
        <taxon>Magnoliidae</taxon>
        <taxon>Laurales</taxon>
        <taxon>Lauraceae</taxon>
        <taxon>Cinnamomum</taxon>
    </lineage>
</organism>
<dbReference type="PANTHER" id="PTHR47958">
    <property type="entry name" value="ATP-DEPENDENT RNA HELICASE DBP3"/>
    <property type="match status" value="1"/>
</dbReference>
<dbReference type="GO" id="GO:0003723">
    <property type="term" value="F:RNA binding"/>
    <property type="evidence" value="ECO:0007669"/>
    <property type="project" value="UniProtKB-KW"/>
</dbReference>
<keyword evidence="6" id="KW-0694">RNA-binding</keyword>
<name>A0A3S4PRX8_9MAGN</name>
<dbReference type="SMART" id="SM00487">
    <property type="entry name" value="DEXDc"/>
    <property type="match status" value="1"/>
</dbReference>
<proteinExistence type="inferred from homology"/>
<dbReference type="SUPFAM" id="SSF51045">
    <property type="entry name" value="WW domain"/>
    <property type="match status" value="1"/>
</dbReference>
<feature type="region of interest" description="Disordered" evidence="8">
    <location>
        <begin position="1"/>
        <end position="28"/>
    </location>
</feature>
<dbReference type="Pfam" id="PF00397">
    <property type="entry name" value="WW"/>
    <property type="match status" value="1"/>
</dbReference>
<feature type="domain" description="Helicase ATP-binding" evidence="10">
    <location>
        <begin position="189"/>
        <end position="363"/>
    </location>
</feature>
<feature type="compositionally biased region" description="Polar residues" evidence="8">
    <location>
        <begin position="79"/>
        <end position="91"/>
    </location>
</feature>
<evidence type="ECO:0000256" key="2">
    <source>
        <dbReference type="ARBA" id="ARBA00022741"/>
    </source>
</evidence>